<protein>
    <recommendedName>
        <fullName evidence="2">DUF6532 domain-containing protein</fullName>
    </recommendedName>
</protein>
<evidence type="ECO:0000313" key="3">
    <source>
        <dbReference type="EMBL" id="KAF9477725.1"/>
    </source>
</evidence>
<feature type="compositionally biased region" description="Low complexity" evidence="1">
    <location>
        <begin position="236"/>
        <end position="249"/>
    </location>
</feature>
<evidence type="ECO:0000256" key="1">
    <source>
        <dbReference type="SAM" id="MobiDB-lite"/>
    </source>
</evidence>
<feature type="compositionally biased region" description="Polar residues" evidence="1">
    <location>
        <begin position="173"/>
        <end position="186"/>
    </location>
</feature>
<feature type="compositionally biased region" description="Basic and acidic residues" evidence="1">
    <location>
        <begin position="639"/>
        <end position="650"/>
    </location>
</feature>
<feature type="region of interest" description="Disordered" evidence="1">
    <location>
        <begin position="695"/>
        <end position="715"/>
    </location>
</feature>
<feature type="region of interest" description="Disordered" evidence="1">
    <location>
        <begin position="555"/>
        <end position="588"/>
    </location>
</feature>
<feature type="region of interest" description="Disordered" evidence="1">
    <location>
        <begin position="629"/>
        <end position="673"/>
    </location>
</feature>
<accession>A0A9P5Z0Z3</accession>
<name>A0A9P5Z0Z3_9AGAR</name>
<feature type="compositionally biased region" description="Low complexity" evidence="1">
    <location>
        <begin position="18"/>
        <end position="40"/>
    </location>
</feature>
<dbReference type="InterPro" id="IPR045341">
    <property type="entry name" value="DUF6532"/>
</dbReference>
<proteinExistence type="predicted"/>
<feature type="compositionally biased region" description="Basic residues" evidence="1">
    <location>
        <begin position="41"/>
        <end position="51"/>
    </location>
</feature>
<keyword evidence="4" id="KW-1185">Reference proteome</keyword>
<organism evidence="3 4">
    <name type="scientific">Pholiota conissans</name>
    <dbReference type="NCBI Taxonomy" id="109636"/>
    <lineage>
        <taxon>Eukaryota</taxon>
        <taxon>Fungi</taxon>
        <taxon>Dikarya</taxon>
        <taxon>Basidiomycota</taxon>
        <taxon>Agaricomycotina</taxon>
        <taxon>Agaricomycetes</taxon>
        <taxon>Agaricomycetidae</taxon>
        <taxon>Agaricales</taxon>
        <taxon>Agaricineae</taxon>
        <taxon>Strophariaceae</taxon>
        <taxon>Pholiota</taxon>
    </lineage>
</organism>
<gene>
    <name evidence="3" type="ORF">BDN70DRAFT_93435</name>
</gene>
<feature type="region of interest" description="Disordered" evidence="1">
    <location>
        <begin position="1"/>
        <end position="103"/>
    </location>
</feature>
<feature type="compositionally biased region" description="Polar residues" evidence="1">
    <location>
        <begin position="695"/>
        <end position="704"/>
    </location>
</feature>
<dbReference type="EMBL" id="MU155252">
    <property type="protein sequence ID" value="KAF9477725.1"/>
    <property type="molecule type" value="Genomic_DNA"/>
</dbReference>
<evidence type="ECO:0000313" key="4">
    <source>
        <dbReference type="Proteomes" id="UP000807469"/>
    </source>
</evidence>
<feature type="compositionally biased region" description="Polar residues" evidence="1">
    <location>
        <begin position="198"/>
        <end position="227"/>
    </location>
</feature>
<sequence>MSAQEGGHRRSARVQSQANNNSSAVTGSSASAPTAPAVRGRPNRRRGRGKGVGRDAINTQDLEDRRGPVFQPEEFRPVPSQTEHFHRPSSQPERFHPPPSQTPQQYQILGPPPIQRLLPSSDILDNVPMNLAVWSQLPLAHTSASSQSLTAIPVPPATESTNEDQIRMVGPIRNTQRQPSRKSTLPSLKHLDHHNHLQNRQASASYMARTVSTSEISSQRLGGTSMDNEARRRPRTSGSRSSSVSNARANQKVNAYPEPQKKTLGFAKEVFVSTCYVDGYVFANRSCRYWSKIQRSALEALDHANFSAACGDIAMADPVQKDGTTEQDLVNMLLATMTQRKGQMKTDARETVKNFYLQDIFQKYADMPAESLRKAIQQRISDLTMVKPEDDGSIVEDDGEHPHYMAFVDHGKDLNGNPGSFNHPCCREILGQSLYGGSNAIARKFPHKFNPYCAEIIALGFTVIIVCLHEWKDGFRTNVDITNTPYEDYYYTIINAIKDCEKDPSHGNILQVQYREWPDYGEKLFGKKRDIQDAPSGRLASSFSRSLSQNRGNAYVSEASGPLPTSSSASDHHAPLPNIPSTSSAGGFHLAQPANAPSLLSASIANYHMAPLANIPSASLSSTTYSLLPHNPASMHPSGGRDREPERPEDLSLFNFSPATGSQGWPNVPQYDSRSFHHELPSYDDVTIGMSSSHVQHQDNNTDFDNGFNADGSWN</sequence>
<dbReference type="Proteomes" id="UP000807469">
    <property type="component" value="Unassembled WGS sequence"/>
</dbReference>
<feature type="region of interest" description="Disordered" evidence="1">
    <location>
        <begin position="171"/>
        <end position="254"/>
    </location>
</feature>
<reference evidence="3" key="1">
    <citation type="submission" date="2020-11" db="EMBL/GenBank/DDBJ databases">
        <authorList>
            <consortium name="DOE Joint Genome Institute"/>
            <person name="Ahrendt S."/>
            <person name="Riley R."/>
            <person name="Andreopoulos W."/>
            <person name="Labutti K."/>
            <person name="Pangilinan J."/>
            <person name="Ruiz-Duenas F.J."/>
            <person name="Barrasa J.M."/>
            <person name="Sanchez-Garcia M."/>
            <person name="Camarero S."/>
            <person name="Miyauchi S."/>
            <person name="Serrano A."/>
            <person name="Linde D."/>
            <person name="Babiker R."/>
            <person name="Drula E."/>
            <person name="Ayuso-Fernandez I."/>
            <person name="Pacheco R."/>
            <person name="Padilla G."/>
            <person name="Ferreira P."/>
            <person name="Barriuso J."/>
            <person name="Kellner H."/>
            <person name="Castanera R."/>
            <person name="Alfaro M."/>
            <person name="Ramirez L."/>
            <person name="Pisabarro A.G."/>
            <person name="Kuo A."/>
            <person name="Tritt A."/>
            <person name="Lipzen A."/>
            <person name="He G."/>
            <person name="Yan M."/>
            <person name="Ng V."/>
            <person name="Cullen D."/>
            <person name="Martin F."/>
            <person name="Rosso M.-N."/>
            <person name="Henrissat B."/>
            <person name="Hibbett D."/>
            <person name="Martinez A.T."/>
            <person name="Grigoriev I.V."/>
        </authorList>
    </citation>
    <scope>NUCLEOTIDE SEQUENCE</scope>
    <source>
        <strain evidence="3">CIRM-BRFM 674</strain>
    </source>
</reference>
<dbReference type="AlphaFoldDB" id="A0A9P5Z0Z3"/>
<evidence type="ECO:0000259" key="2">
    <source>
        <dbReference type="Pfam" id="PF20149"/>
    </source>
</evidence>
<feature type="compositionally biased region" description="Polar residues" evidence="1">
    <location>
        <begin position="654"/>
        <end position="673"/>
    </location>
</feature>
<feature type="domain" description="DUF6532" evidence="2">
    <location>
        <begin position="254"/>
        <end position="499"/>
    </location>
</feature>
<comment type="caution">
    <text evidence="3">The sequence shown here is derived from an EMBL/GenBank/DDBJ whole genome shotgun (WGS) entry which is preliminary data.</text>
</comment>
<dbReference type="Pfam" id="PF20149">
    <property type="entry name" value="DUF6532"/>
    <property type="match status" value="1"/>
</dbReference>